<comment type="similarity">
    <text evidence="2">Belongs to the cytochrome P450 family.</text>
</comment>
<dbReference type="PRINTS" id="PR00465">
    <property type="entry name" value="EP450IV"/>
</dbReference>
<dbReference type="GO" id="GO:0020037">
    <property type="term" value="F:heme binding"/>
    <property type="evidence" value="ECO:0007669"/>
    <property type="project" value="InterPro"/>
</dbReference>
<feature type="binding site" description="axial binding residue" evidence="8">
    <location>
        <position position="420"/>
    </location>
    <ligand>
        <name>heme</name>
        <dbReference type="ChEBI" id="CHEBI:30413"/>
    </ligand>
    <ligandPart>
        <name>Fe</name>
        <dbReference type="ChEBI" id="CHEBI:18248"/>
    </ligandPart>
</feature>
<evidence type="ECO:0000256" key="4">
    <source>
        <dbReference type="ARBA" id="ARBA00022723"/>
    </source>
</evidence>
<dbReference type="OrthoDB" id="1844152at2759"/>
<dbReference type="GO" id="GO:0004497">
    <property type="term" value="F:monooxygenase activity"/>
    <property type="evidence" value="ECO:0007669"/>
    <property type="project" value="UniProtKB-KW"/>
</dbReference>
<comment type="cofactor">
    <cofactor evidence="1 8">
        <name>heme</name>
        <dbReference type="ChEBI" id="CHEBI:30413"/>
    </cofactor>
</comment>
<comment type="caution">
    <text evidence="9">The sequence shown here is derived from an EMBL/GenBank/DDBJ whole genome shotgun (WGS) entry which is preliminary data.</text>
</comment>
<dbReference type="SUPFAM" id="SSF48264">
    <property type="entry name" value="Cytochrome P450"/>
    <property type="match status" value="1"/>
</dbReference>
<reference evidence="9" key="1">
    <citation type="submission" date="2020-04" db="EMBL/GenBank/DDBJ databases">
        <title>Genome Assembly and Annotation of Botryosphaeria dothidea sdau 11-99, a Latent Pathogen of Apple Fruit Ring Rot in China.</title>
        <authorList>
            <person name="Yu C."/>
            <person name="Diao Y."/>
            <person name="Lu Q."/>
            <person name="Zhao J."/>
            <person name="Cui S."/>
            <person name="Peng C."/>
            <person name="He B."/>
            <person name="Liu H."/>
        </authorList>
    </citation>
    <scope>NUCLEOTIDE SEQUENCE [LARGE SCALE GENOMIC DNA]</scope>
    <source>
        <strain evidence="9">Sdau11-99</strain>
    </source>
</reference>
<name>A0A8H4IZ76_9PEZI</name>
<dbReference type="Proteomes" id="UP000572817">
    <property type="component" value="Unassembled WGS sequence"/>
</dbReference>
<accession>A0A8H4IZ76</accession>
<dbReference type="InterPro" id="IPR036396">
    <property type="entry name" value="Cyt_P450_sf"/>
</dbReference>
<dbReference type="GO" id="GO:0016705">
    <property type="term" value="F:oxidoreductase activity, acting on paired donors, with incorporation or reduction of molecular oxygen"/>
    <property type="evidence" value="ECO:0007669"/>
    <property type="project" value="InterPro"/>
</dbReference>
<evidence type="ECO:0000256" key="3">
    <source>
        <dbReference type="ARBA" id="ARBA00022617"/>
    </source>
</evidence>
<evidence type="ECO:0000256" key="2">
    <source>
        <dbReference type="ARBA" id="ARBA00010617"/>
    </source>
</evidence>
<keyword evidence="3 8" id="KW-0349">Heme</keyword>
<dbReference type="Gene3D" id="1.10.630.10">
    <property type="entry name" value="Cytochrome P450"/>
    <property type="match status" value="1"/>
</dbReference>
<evidence type="ECO:0000256" key="6">
    <source>
        <dbReference type="ARBA" id="ARBA00023004"/>
    </source>
</evidence>
<dbReference type="CDD" id="cd11041">
    <property type="entry name" value="CYP503A1-like"/>
    <property type="match status" value="1"/>
</dbReference>
<evidence type="ECO:0000256" key="5">
    <source>
        <dbReference type="ARBA" id="ARBA00023002"/>
    </source>
</evidence>
<dbReference type="PANTHER" id="PTHR46206:SF1">
    <property type="entry name" value="P450, PUTATIVE (EUROFUNG)-RELATED"/>
    <property type="match status" value="1"/>
</dbReference>
<proteinExistence type="inferred from homology"/>
<dbReference type="EMBL" id="WWBZ02000022">
    <property type="protein sequence ID" value="KAF4307803.1"/>
    <property type="molecule type" value="Genomic_DNA"/>
</dbReference>
<keyword evidence="10" id="KW-1185">Reference proteome</keyword>
<gene>
    <name evidence="9" type="ORF">GTA08_BOTSDO03677</name>
</gene>
<dbReference type="InterPro" id="IPR001128">
    <property type="entry name" value="Cyt_P450"/>
</dbReference>
<dbReference type="AlphaFoldDB" id="A0A8H4IZ76"/>
<dbReference type="PANTHER" id="PTHR46206">
    <property type="entry name" value="CYTOCHROME P450"/>
    <property type="match status" value="1"/>
</dbReference>
<evidence type="ECO:0000313" key="10">
    <source>
        <dbReference type="Proteomes" id="UP000572817"/>
    </source>
</evidence>
<dbReference type="GO" id="GO:0005506">
    <property type="term" value="F:iron ion binding"/>
    <property type="evidence" value="ECO:0007669"/>
    <property type="project" value="InterPro"/>
</dbReference>
<evidence type="ECO:0000256" key="1">
    <source>
        <dbReference type="ARBA" id="ARBA00001971"/>
    </source>
</evidence>
<protein>
    <submittedName>
        <fullName evidence="9">Cytochrome P450</fullName>
    </submittedName>
</protein>
<organism evidence="9 10">
    <name type="scientific">Botryosphaeria dothidea</name>
    <dbReference type="NCBI Taxonomy" id="55169"/>
    <lineage>
        <taxon>Eukaryota</taxon>
        <taxon>Fungi</taxon>
        <taxon>Dikarya</taxon>
        <taxon>Ascomycota</taxon>
        <taxon>Pezizomycotina</taxon>
        <taxon>Dothideomycetes</taxon>
        <taxon>Dothideomycetes incertae sedis</taxon>
        <taxon>Botryosphaeriales</taxon>
        <taxon>Botryosphaeriaceae</taxon>
        <taxon>Botryosphaeria</taxon>
    </lineage>
</organism>
<evidence type="ECO:0000256" key="8">
    <source>
        <dbReference type="PIRSR" id="PIRSR602403-1"/>
    </source>
</evidence>
<keyword evidence="5" id="KW-0560">Oxidoreductase</keyword>
<keyword evidence="6 8" id="KW-0408">Iron</keyword>
<evidence type="ECO:0000256" key="7">
    <source>
        <dbReference type="ARBA" id="ARBA00023033"/>
    </source>
</evidence>
<sequence>MLDEGYEKYSRHGQAFVLPNLFTGAEILLPPSYFDWLHDQPETHFNGLDAHKQFMRGDYTLLHPLMCSEHVFEDAIKKHLTRGLDNLLPTMAEEVEVAVTKNAGSETKGWKEMDGFRSWKMMMVQTVSSIYVGRPLCRDENYLYHASRFNQMVIFNAGIIGAIPKLLRPLLAPLVVLPDKLRHRKIAKIATPLIAERLDQAKHISASEKPDYTPLPHNLLTWAAIDAISSSPAHPDKPTVDFLARRLSVMTFVSTDSTTITLGNVLFDILLSDADRNTNLLPRVQDELKRAYATYRAARSPAAAKAFLDALPLLDACLKESFRLRNFISRGLVKTATGRAAETPVPGGVGVVPAGVKVGIPIWGVHHDEALYGADAGTWKAERWLEREEDASMRATPVTGGGPAGMPRRYAPFGYKRFACPGRFYAVRLVKLILAYFLLHYEIELVGEKRPVHYWWGISVSPPREAGFLVRRKDIDYGMPFLG</sequence>
<dbReference type="InterPro" id="IPR002403">
    <property type="entry name" value="Cyt_P450_E_grp-IV"/>
</dbReference>
<evidence type="ECO:0000313" key="9">
    <source>
        <dbReference type="EMBL" id="KAF4307803.1"/>
    </source>
</evidence>
<keyword evidence="4 8" id="KW-0479">Metal-binding</keyword>
<dbReference type="Pfam" id="PF00067">
    <property type="entry name" value="p450"/>
    <property type="match status" value="1"/>
</dbReference>
<keyword evidence="7" id="KW-0503">Monooxygenase</keyword>